<sequence length="80" mass="9474">MSSTHPQSLEQPLQLITGDNIKSRRNLKVFIYALSFFNKSISSNIIESFGCRGQTVMYEILYFFSINMKYFIYTKREFKI</sequence>
<dbReference type="EMBL" id="REGN01000774">
    <property type="protein sequence ID" value="RNA39202.1"/>
    <property type="molecule type" value="Genomic_DNA"/>
</dbReference>
<organism evidence="1 2">
    <name type="scientific">Brachionus plicatilis</name>
    <name type="common">Marine rotifer</name>
    <name type="synonym">Brachionus muelleri</name>
    <dbReference type="NCBI Taxonomy" id="10195"/>
    <lineage>
        <taxon>Eukaryota</taxon>
        <taxon>Metazoa</taxon>
        <taxon>Spiralia</taxon>
        <taxon>Gnathifera</taxon>
        <taxon>Rotifera</taxon>
        <taxon>Eurotatoria</taxon>
        <taxon>Monogononta</taxon>
        <taxon>Pseudotrocha</taxon>
        <taxon>Ploima</taxon>
        <taxon>Brachionidae</taxon>
        <taxon>Brachionus</taxon>
    </lineage>
</organism>
<accession>A0A3M7SU38</accession>
<gene>
    <name evidence="1" type="ORF">BpHYR1_009520</name>
</gene>
<evidence type="ECO:0000313" key="2">
    <source>
        <dbReference type="Proteomes" id="UP000276133"/>
    </source>
</evidence>
<keyword evidence="2" id="KW-1185">Reference proteome</keyword>
<reference evidence="1 2" key="1">
    <citation type="journal article" date="2018" name="Sci. Rep.">
        <title>Genomic signatures of local adaptation to the degree of environmental predictability in rotifers.</title>
        <authorList>
            <person name="Franch-Gras L."/>
            <person name="Hahn C."/>
            <person name="Garcia-Roger E.M."/>
            <person name="Carmona M.J."/>
            <person name="Serra M."/>
            <person name="Gomez A."/>
        </authorList>
    </citation>
    <scope>NUCLEOTIDE SEQUENCE [LARGE SCALE GENOMIC DNA]</scope>
    <source>
        <strain evidence="1">HYR1</strain>
    </source>
</reference>
<evidence type="ECO:0000313" key="1">
    <source>
        <dbReference type="EMBL" id="RNA39202.1"/>
    </source>
</evidence>
<proteinExistence type="predicted"/>
<name>A0A3M7SU38_BRAPC</name>
<protein>
    <submittedName>
        <fullName evidence="1">Uncharacterized protein</fullName>
    </submittedName>
</protein>
<dbReference type="Proteomes" id="UP000276133">
    <property type="component" value="Unassembled WGS sequence"/>
</dbReference>
<comment type="caution">
    <text evidence="1">The sequence shown here is derived from an EMBL/GenBank/DDBJ whole genome shotgun (WGS) entry which is preliminary data.</text>
</comment>
<dbReference type="AlphaFoldDB" id="A0A3M7SU38"/>